<dbReference type="InterPro" id="IPR015424">
    <property type="entry name" value="PyrdxlP-dep_Trfase"/>
</dbReference>
<keyword evidence="3 7" id="KW-0032">Aminotransferase</keyword>
<dbReference type="GO" id="GO:0004069">
    <property type="term" value="F:L-aspartate:2-oxoglutarate aminotransferase activity"/>
    <property type="evidence" value="ECO:0007669"/>
    <property type="project" value="UniProtKB-EC"/>
</dbReference>
<dbReference type="PROSITE" id="PS00105">
    <property type="entry name" value="AA_TRANSFER_CLASS_1"/>
    <property type="match status" value="1"/>
</dbReference>
<dbReference type="SUPFAM" id="SSF53383">
    <property type="entry name" value="PLP-dependent transferases"/>
    <property type="match status" value="1"/>
</dbReference>
<keyword evidence="5" id="KW-0663">Pyridoxal phosphate</keyword>
<comment type="catalytic activity">
    <reaction evidence="6">
        <text>L-aspartate + 2-oxoglutarate = oxaloacetate + L-glutamate</text>
        <dbReference type="Rhea" id="RHEA:21824"/>
        <dbReference type="ChEBI" id="CHEBI:16452"/>
        <dbReference type="ChEBI" id="CHEBI:16810"/>
        <dbReference type="ChEBI" id="CHEBI:29985"/>
        <dbReference type="ChEBI" id="CHEBI:29991"/>
        <dbReference type="EC" id="2.6.1.1"/>
    </reaction>
</comment>
<dbReference type="Proteomes" id="UP001193035">
    <property type="component" value="Unassembled WGS sequence"/>
</dbReference>
<dbReference type="PANTHER" id="PTHR46383">
    <property type="entry name" value="ASPARTATE AMINOTRANSFERASE"/>
    <property type="match status" value="1"/>
</dbReference>
<evidence type="ECO:0000256" key="4">
    <source>
        <dbReference type="ARBA" id="ARBA00022679"/>
    </source>
</evidence>
<protein>
    <recommendedName>
        <fullName evidence="7">Aminotransferase</fullName>
        <ecNumber evidence="7">2.6.1.-</ecNumber>
    </recommendedName>
</protein>
<dbReference type="Gene3D" id="3.40.640.10">
    <property type="entry name" value="Type I PLP-dependent aspartate aminotransferase-like (Major domain)"/>
    <property type="match status" value="1"/>
</dbReference>
<dbReference type="CDD" id="cd00609">
    <property type="entry name" value="AAT_like"/>
    <property type="match status" value="1"/>
</dbReference>
<sequence>MDDLDIAKLATLSPFELKDKLIEIAGSDADRMMLNAGRGNPNFLATLPRRAFLRLGEFAMQEAERSYSYLNSGFGGIPETEGIVQRFEAYSNHHESDPGVTFIRSAVSYVRDQLGLSRQEFLSEAVCAFLGCNYPVPPRMLRHAEEIVKAYVAQEMYGLVPKQGDFSLFATEGGTAAMTYIFQTLKHNLLVQAGDKVALGTPIFSPYLEIPPLPGYDLEVVDIRMEEEDDWQFPETELKKLEDPAVKVFCVVNPSNPPSAKLSRASLDRIADIVNGPRKDLIIVTDDVYGTFADDFVSLFARCPRNTLCVYSFSKYFGATGWRLGVIGLHDDNALDAALDALSEKAKKVLDRRYMSLTTEPRSLRFIDRLVADSRAVALNHTAGLSLPQQLQMTLFALNGLMDIDDRYKDAAKRLVRHRFDTLYMNMGTKPELDENDIAYYTLIDLKKLAERLYGEAFAKWFEDNNKATDFLFRLADETGVVLLPGKGFEVVDPSARVSLANLTEHDYASIGKFSRRVLDEYYGDFAGD</sequence>
<comment type="caution">
    <text evidence="9">The sequence shown here is derived from an EMBL/GenBank/DDBJ whole genome shotgun (WGS) entry which is preliminary data.</text>
</comment>
<feature type="domain" description="Aminotransferase class I/classII large" evidence="8">
    <location>
        <begin position="172"/>
        <end position="507"/>
    </location>
</feature>
<dbReference type="NCBIfam" id="NF006755">
    <property type="entry name" value="PRK09275.1"/>
    <property type="match status" value="1"/>
</dbReference>
<name>A0ABY2WUU9_9RHOB</name>
<comment type="cofactor">
    <cofactor evidence="1 7">
        <name>pyridoxal 5'-phosphate</name>
        <dbReference type="ChEBI" id="CHEBI:597326"/>
    </cofactor>
</comment>
<reference evidence="9 10" key="1">
    <citation type="submission" date="2019-05" db="EMBL/GenBank/DDBJ databases">
        <title>Ruegeria sp. nov., isolated from tidal flat.</title>
        <authorList>
            <person name="Kim W."/>
        </authorList>
    </citation>
    <scope>NUCLEOTIDE SEQUENCE [LARGE SCALE GENOMIC DNA]</scope>
    <source>
        <strain evidence="9 10">CAU 1488</strain>
    </source>
</reference>
<accession>A0ABY2WUU9</accession>
<dbReference type="NCBIfam" id="TIGR03801">
    <property type="entry name" value="asp_4_decarbox"/>
    <property type="match status" value="1"/>
</dbReference>
<dbReference type="PANTHER" id="PTHR46383:SF1">
    <property type="entry name" value="ASPARTATE AMINOTRANSFERASE"/>
    <property type="match status" value="1"/>
</dbReference>
<evidence type="ECO:0000313" key="9">
    <source>
        <dbReference type="EMBL" id="TMV05491.1"/>
    </source>
</evidence>
<gene>
    <name evidence="9" type="ORF">FGK63_15695</name>
</gene>
<dbReference type="InterPro" id="IPR022518">
    <property type="entry name" value="Aspartate_4-decarboxylase"/>
</dbReference>
<dbReference type="EMBL" id="VCPD01000006">
    <property type="protein sequence ID" value="TMV05491.1"/>
    <property type="molecule type" value="Genomic_DNA"/>
</dbReference>
<dbReference type="Pfam" id="PF00155">
    <property type="entry name" value="Aminotran_1_2"/>
    <property type="match status" value="1"/>
</dbReference>
<dbReference type="GO" id="GO:0047688">
    <property type="term" value="F:aspartate 4-decarboxylase activity"/>
    <property type="evidence" value="ECO:0007669"/>
    <property type="project" value="UniProtKB-EC"/>
</dbReference>
<dbReference type="InterPro" id="IPR004839">
    <property type="entry name" value="Aminotransferase_I/II_large"/>
</dbReference>
<evidence type="ECO:0000313" key="10">
    <source>
        <dbReference type="Proteomes" id="UP001193035"/>
    </source>
</evidence>
<dbReference type="RefSeq" id="WP_138843965.1">
    <property type="nucleotide sequence ID" value="NZ_VCPD01000006.1"/>
</dbReference>
<evidence type="ECO:0000256" key="1">
    <source>
        <dbReference type="ARBA" id="ARBA00001933"/>
    </source>
</evidence>
<comment type="similarity">
    <text evidence="2 7">Belongs to the class-I pyridoxal-phosphate-dependent aminotransferase family.</text>
</comment>
<evidence type="ECO:0000256" key="5">
    <source>
        <dbReference type="ARBA" id="ARBA00022898"/>
    </source>
</evidence>
<dbReference type="InterPro" id="IPR015422">
    <property type="entry name" value="PyrdxlP-dep_Trfase_small"/>
</dbReference>
<organism evidence="9 10">
    <name type="scientific">Ruegeria sediminis</name>
    <dbReference type="NCBI Taxonomy" id="2583820"/>
    <lineage>
        <taxon>Bacteria</taxon>
        <taxon>Pseudomonadati</taxon>
        <taxon>Pseudomonadota</taxon>
        <taxon>Alphaproteobacteria</taxon>
        <taxon>Rhodobacterales</taxon>
        <taxon>Roseobacteraceae</taxon>
        <taxon>Ruegeria</taxon>
    </lineage>
</organism>
<keyword evidence="9" id="KW-0456">Lyase</keyword>
<evidence type="ECO:0000259" key="8">
    <source>
        <dbReference type="Pfam" id="PF00155"/>
    </source>
</evidence>
<evidence type="ECO:0000256" key="3">
    <source>
        <dbReference type="ARBA" id="ARBA00022576"/>
    </source>
</evidence>
<keyword evidence="4 7" id="KW-0808">Transferase</keyword>
<dbReference type="InterPro" id="IPR015421">
    <property type="entry name" value="PyrdxlP-dep_Trfase_major"/>
</dbReference>
<evidence type="ECO:0000256" key="7">
    <source>
        <dbReference type="RuleBase" id="RU000481"/>
    </source>
</evidence>
<dbReference type="InterPro" id="IPR004838">
    <property type="entry name" value="NHTrfase_class1_PyrdxlP-BS"/>
</dbReference>
<dbReference type="InterPro" id="IPR050596">
    <property type="entry name" value="AspAT/PAT-like"/>
</dbReference>
<evidence type="ECO:0000256" key="2">
    <source>
        <dbReference type="ARBA" id="ARBA00007441"/>
    </source>
</evidence>
<dbReference type="Gene3D" id="3.90.1150.10">
    <property type="entry name" value="Aspartate Aminotransferase, domain 1"/>
    <property type="match status" value="1"/>
</dbReference>
<evidence type="ECO:0000256" key="6">
    <source>
        <dbReference type="ARBA" id="ARBA00049185"/>
    </source>
</evidence>
<dbReference type="EC" id="2.6.1.-" evidence="7"/>
<proteinExistence type="inferred from homology"/>
<dbReference type="Gene3D" id="1.10.20.110">
    <property type="match status" value="1"/>
</dbReference>
<keyword evidence="10" id="KW-1185">Reference proteome</keyword>